<protein>
    <recommendedName>
        <fullName evidence="6">Ig-like domain-containing protein</fullName>
    </recommendedName>
</protein>
<reference evidence="7" key="2">
    <citation type="submission" date="2025-08" db="UniProtKB">
        <authorList>
            <consortium name="Ensembl"/>
        </authorList>
    </citation>
    <scope>IDENTIFICATION</scope>
    <source>
        <strain evidence="7">Thoroughbred</strain>
    </source>
</reference>
<keyword evidence="5" id="KW-1279">T cell receptor</keyword>
<keyword evidence="4" id="KW-0393">Immunoglobulin domain</keyword>
<evidence type="ECO:0000256" key="5">
    <source>
        <dbReference type="ARBA" id="ARBA00043266"/>
    </source>
</evidence>
<dbReference type="PANTHER" id="PTHR19367:SF5">
    <property type="entry name" value="T CELL RECEPTOR ALPHA VARIABLE 8-3"/>
    <property type="match status" value="1"/>
</dbReference>
<dbReference type="SUPFAM" id="SSF48726">
    <property type="entry name" value="Immunoglobulin"/>
    <property type="match status" value="1"/>
</dbReference>
<dbReference type="InterPro" id="IPR013783">
    <property type="entry name" value="Ig-like_fold"/>
</dbReference>
<dbReference type="GO" id="GO:0042101">
    <property type="term" value="C:T cell receptor complex"/>
    <property type="evidence" value="ECO:0007669"/>
    <property type="project" value="UniProtKB-KW"/>
</dbReference>
<dbReference type="InterPro" id="IPR036179">
    <property type="entry name" value="Ig-like_dom_sf"/>
</dbReference>
<evidence type="ECO:0000256" key="1">
    <source>
        <dbReference type="ARBA" id="ARBA00022729"/>
    </source>
</evidence>
<dbReference type="PROSITE" id="PS50835">
    <property type="entry name" value="IG_LIKE"/>
    <property type="match status" value="1"/>
</dbReference>
<dbReference type="GeneTree" id="ENSGT00940000153073"/>
<accession>F7CBW3</accession>
<keyword evidence="3" id="KW-0675">Receptor</keyword>
<evidence type="ECO:0000256" key="4">
    <source>
        <dbReference type="ARBA" id="ARBA00023319"/>
    </source>
</evidence>
<dbReference type="Pfam" id="PF07686">
    <property type="entry name" value="V-set"/>
    <property type="match status" value="1"/>
</dbReference>
<evidence type="ECO:0000256" key="3">
    <source>
        <dbReference type="ARBA" id="ARBA00023170"/>
    </source>
</evidence>
<dbReference type="HOGENOM" id="CLU_077975_8_0_1"/>
<dbReference type="InterPro" id="IPR013106">
    <property type="entry name" value="Ig_V-set"/>
</dbReference>
<dbReference type="InterPro" id="IPR051287">
    <property type="entry name" value="TCR_variable_region"/>
</dbReference>
<reference evidence="7 8" key="1">
    <citation type="journal article" date="2009" name="Science">
        <title>Genome sequence, comparative analysis, and population genetics of the domestic horse.</title>
        <authorList>
            <consortium name="Broad Institute Genome Sequencing Platform"/>
            <consortium name="Broad Institute Whole Genome Assembly Team"/>
            <person name="Wade C.M."/>
            <person name="Giulotto E."/>
            <person name="Sigurdsson S."/>
            <person name="Zoli M."/>
            <person name="Gnerre S."/>
            <person name="Imsland F."/>
            <person name="Lear T.L."/>
            <person name="Adelson D.L."/>
            <person name="Bailey E."/>
            <person name="Bellone R.R."/>
            <person name="Bloecker H."/>
            <person name="Distl O."/>
            <person name="Edgar R.C."/>
            <person name="Garber M."/>
            <person name="Leeb T."/>
            <person name="Mauceli E."/>
            <person name="MacLeod J.N."/>
            <person name="Penedo M.C.T."/>
            <person name="Raison J.M."/>
            <person name="Sharpe T."/>
            <person name="Vogel J."/>
            <person name="Andersson L."/>
            <person name="Antczak D.F."/>
            <person name="Biagi T."/>
            <person name="Binns M.M."/>
            <person name="Chowdhary B.P."/>
            <person name="Coleman S.J."/>
            <person name="Della Valle G."/>
            <person name="Fryc S."/>
            <person name="Guerin G."/>
            <person name="Hasegawa T."/>
            <person name="Hill E.W."/>
            <person name="Jurka J."/>
            <person name="Kiialainen A."/>
            <person name="Lindgren G."/>
            <person name="Liu J."/>
            <person name="Magnani E."/>
            <person name="Mickelson J.R."/>
            <person name="Murray J."/>
            <person name="Nergadze S.G."/>
            <person name="Onofrio R."/>
            <person name="Pedroni S."/>
            <person name="Piras M.F."/>
            <person name="Raudsepp T."/>
            <person name="Rocchi M."/>
            <person name="Roeed K.H."/>
            <person name="Ryder O.A."/>
            <person name="Searle S."/>
            <person name="Skow L."/>
            <person name="Swinburne J.E."/>
            <person name="Syvaenen A.C."/>
            <person name="Tozaki T."/>
            <person name="Valberg S.J."/>
            <person name="Vaudin M."/>
            <person name="White J.R."/>
            <person name="Zody M.C."/>
            <person name="Lander E.S."/>
            <person name="Lindblad-Toh K."/>
        </authorList>
    </citation>
    <scope>NUCLEOTIDE SEQUENCE [LARGE SCALE GENOMIC DNA]</scope>
    <source>
        <strain evidence="7 8">Thoroughbred</strain>
    </source>
</reference>
<dbReference type="Bgee" id="ENSECAG00000000602">
    <property type="expression patterns" value="Expressed in leukocyte and 6 other cell types or tissues"/>
</dbReference>
<name>F7CBW3_HORSE</name>
<dbReference type="Gene3D" id="2.60.40.10">
    <property type="entry name" value="Immunoglobulins"/>
    <property type="match status" value="1"/>
</dbReference>
<evidence type="ECO:0000313" key="7">
    <source>
        <dbReference type="Ensembl" id="ENSECAP00000000400.3"/>
    </source>
</evidence>
<proteinExistence type="predicted"/>
<dbReference type="InterPro" id="IPR007110">
    <property type="entry name" value="Ig-like_dom"/>
</dbReference>
<reference evidence="7" key="3">
    <citation type="submission" date="2025-09" db="UniProtKB">
        <authorList>
            <consortium name="Ensembl"/>
        </authorList>
    </citation>
    <scope>IDENTIFICATION</scope>
    <source>
        <strain evidence="7">Thoroughbred</strain>
    </source>
</reference>
<dbReference type="GO" id="GO:0002250">
    <property type="term" value="P:adaptive immune response"/>
    <property type="evidence" value="ECO:0007669"/>
    <property type="project" value="UniProtKB-KW"/>
</dbReference>
<dbReference type="SMART" id="SM00406">
    <property type="entry name" value="IGv"/>
    <property type="match status" value="1"/>
</dbReference>
<keyword evidence="5" id="KW-0391">Immunity</keyword>
<dbReference type="Proteomes" id="UP000002281">
    <property type="component" value="Chromosome 1"/>
</dbReference>
<dbReference type="Ensembl" id="ENSECAT00000000512.3">
    <property type="protein sequence ID" value="ENSECAP00000000400.3"/>
    <property type="gene ID" value="ENSECAG00000000602.3"/>
</dbReference>
<sequence>GTVQYPAHHGLPTGRLSHLPLCSGGTVLPGDARAQSVTQPDGHVLVSEGSSLDLRCSYSYGATPYLFWYVQYPRQGLQLLLKHLSGQDTRVPGIKGFEAEFRKSNSSFNLRKSSAHWSDSAEYFCALSDTVP</sequence>
<keyword evidence="2" id="KW-1064">Adaptive immunity</keyword>
<keyword evidence="1" id="KW-0732">Signal</keyword>
<keyword evidence="8" id="KW-1185">Reference proteome</keyword>
<feature type="domain" description="Ig-like" evidence="6">
    <location>
        <begin position="29"/>
        <end position="132"/>
    </location>
</feature>
<dbReference type="PANTHER" id="PTHR19367">
    <property type="entry name" value="T-CELL RECEPTOR ALPHA CHAIN V REGION"/>
    <property type="match status" value="1"/>
</dbReference>
<evidence type="ECO:0000256" key="2">
    <source>
        <dbReference type="ARBA" id="ARBA00023130"/>
    </source>
</evidence>
<dbReference type="AlphaFoldDB" id="F7CBW3"/>
<evidence type="ECO:0000313" key="8">
    <source>
        <dbReference type="Proteomes" id="UP000002281"/>
    </source>
</evidence>
<evidence type="ECO:0000259" key="6">
    <source>
        <dbReference type="PROSITE" id="PS50835"/>
    </source>
</evidence>
<organism evidence="7 8">
    <name type="scientific">Equus caballus</name>
    <name type="common">Horse</name>
    <dbReference type="NCBI Taxonomy" id="9796"/>
    <lineage>
        <taxon>Eukaryota</taxon>
        <taxon>Metazoa</taxon>
        <taxon>Chordata</taxon>
        <taxon>Craniata</taxon>
        <taxon>Vertebrata</taxon>
        <taxon>Euteleostomi</taxon>
        <taxon>Mammalia</taxon>
        <taxon>Eutheria</taxon>
        <taxon>Laurasiatheria</taxon>
        <taxon>Perissodactyla</taxon>
        <taxon>Equidae</taxon>
        <taxon>Equus</taxon>
    </lineage>
</organism>